<evidence type="ECO:0000313" key="2">
    <source>
        <dbReference type="Proteomes" id="UP000481153"/>
    </source>
</evidence>
<organism evidence="1 2">
    <name type="scientific">Aphanomyces euteiches</name>
    <dbReference type="NCBI Taxonomy" id="100861"/>
    <lineage>
        <taxon>Eukaryota</taxon>
        <taxon>Sar</taxon>
        <taxon>Stramenopiles</taxon>
        <taxon>Oomycota</taxon>
        <taxon>Saprolegniomycetes</taxon>
        <taxon>Saprolegniales</taxon>
        <taxon>Verrucalvaceae</taxon>
        <taxon>Aphanomyces</taxon>
    </lineage>
</organism>
<reference evidence="1 2" key="1">
    <citation type="submission" date="2019-07" db="EMBL/GenBank/DDBJ databases">
        <title>Genomics analysis of Aphanomyces spp. identifies a new class of oomycete effector associated with host adaptation.</title>
        <authorList>
            <person name="Gaulin E."/>
        </authorList>
    </citation>
    <scope>NUCLEOTIDE SEQUENCE [LARGE SCALE GENOMIC DNA]</scope>
    <source>
        <strain evidence="1 2">ATCC 201684</strain>
    </source>
</reference>
<dbReference type="AlphaFoldDB" id="A0A6G0X6T6"/>
<dbReference type="EMBL" id="VJMJ01000094">
    <property type="protein sequence ID" value="KAF0735660.1"/>
    <property type="molecule type" value="Genomic_DNA"/>
</dbReference>
<sequence>MAVLRYPSPVPSPFEEPKSLKHKVTSWFKTVTKPKCTCPKQTHSKPRKEKKLYYVVEPIVMPKKYANENKRYSYVGGELVPFIPAQISHLKETRRSFDPIEEDTAMCDYCKSRSISSLDDEEDY</sequence>
<evidence type="ECO:0000313" key="1">
    <source>
        <dbReference type="EMBL" id="KAF0735660.1"/>
    </source>
</evidence>
<keyword evidence="2" id="KW-1185">Reference proteome</keyword>
<accession>A0A6G0X6T6</accession>
<protein>
    <submittedName>
        <fullName evidence="1">Uncharacterized protein</fullName>
    </submittedName>
</protein>
<name>A0A6G0X6T6_9STRA</name>
<proteinExistence type="predicted"/>
<dbReference type="Proteomes" id="UP000481153">
    <property type="component" value="Unassembled WGS sequence"/>
</dbReference>
<comment type="caution">
    <text evidence="1">The sequence shown here is derived from an EMBL/GenBank/DDBJ whole genome shotgun (WGS) entry which is preliminary data.</text>
</comment>
<dbReference type="VEuPathDB" id="FungiDB:AeMF1_011638"/>
<gene>
    <name evidence="1" type="ORF">Ae201684_007977</name>
</gene>